<feature type="transmembrane region" description="Helical" evidence="11">
    <location>
        <begin position="96"/>
        <end position="116"/>
    </location>
</feature>
<proteinExistence type="predicted"/>
<keyword evidence="6" id="KW-0805">Transcription regulation</keyword>
<dbReference type="RefSeq" id="WP_271316458.1">
    <property type="nucleotide sequence ID" value="NZ_JAAGKO020000004.1"/>
</dbReference>
<evidence type="ECO:0000256" key="4">
    <source>
        <dbReference type="ARBA" id="ARBA00022692"/>
    </source>
</evidence>
<dbReference type="EMBL" id="JABXJJ020000016">
    <property type="protein sequence ID" value="MDI5970504.1"/>
    <property type="molecule type" value="Genomic_DNA"/>
</dbReference>
<dbReference type="PANTHER" id="PTHR37461">
    <property type="entry name" value="ANTI-SIGMA-K FACTOR RSKA"/>
    <property type="match status" value="1"/>
</dbReference>
<dbReference type="PANTHER" id="PTHR37461:SF1">
    <property type="entry name" value="ANTI-SIGMA-K FACTOR RSKA"/>
    <property type="match status" value="1"/>
</dbReference>
<keyword evidence="3" id="KW-1003">Cell membrane</keyword>
<feature type="domain" description="Anti-sigma-K factor RskA N-terminal" evidence="13">
    <location>
        <begin position="5"/>
        <end position="47"/>
    </location>
</feature>
<dbReference type="InterPro" id="IPR053877">
    <property type="entry name" value="RskA_N"/>
</dbReference>
<dbReference type="Proteomes" id="UP001156398">
    <property type="component" value="Unassembled WGS sequence"/>
</dbReference>
<evidence type="ECO:0000256" key="3">
    <source>
        <dbReference type="ARBA" id="ARBA00022475"/>
    </source>
</evidence>
<evidence type="ECO:0000259" key="13">
    <source>
        <dbReference type="Pfam" id="PF22618"/>
    </source>
</evidence>
<evidence type="ECO:0000256" key="5">
    <source>
        <dbReference type="ARBA" id="ARBA00022989"/>
    </source>
</evidence>
<organism evidence="15">
    <name type="scientific">Streptantibioticus silvisoli</name>
    <dbReference type="NCBI Taxonomy" id="2705255"/>
    <lineage>
        <taxon>Bacteria</taxon>
        <taxon>Bacillati</taxon>
        <taxon>Actinomycetota</taxon>
        <taxon>Actinomycetes</taxon>
        <taxon>Kitasatosporales</taxon>
        <taxon>Streptomycetaceae</taxon>
        <taxon>Streptantibioticus</taxon>
    </lineage>
</organism>
<evidence type="ECO:0000313" key="16">
    <source>
        <dbReference type="Proteomes" id="UP001156398"/>
    </source>
</evidence>
<accession>A0AA90H4F1</accession>
<dbReference type="Pfam" id="PF22618">
    <property type="entry name" value="RskA_N"/>
    <property type="match status" value="1"/>
</dbReference>
<reference evidence="15 16" key="1">
    <citation type="submission" date="2023-05" db="EMBL/GenBank/DDBJ databases">
        <title>Streptantibioticus silvisoli sp. nov., acidotolerant actinomycetes 1 from pine litter.</title>
        <authorList>
            <person name="Swiecimska M."/>
            <person name="Golinska P."/>
            <person name="Sangal V."/>
            <person name="Wachnowicz B."/>
            <person name="Goodfellow M."/>
        </authorList>
    </citation>
    <scope>NUCLEOTIDE SEQUENCE</scope>
    <source>
        <strain evidence="15">SL13</strain>
        <strain evidence="14 16">SL54</strain>
    </source>
</reference>
<keyword evidence="16" id="KW-1185">Reference proteome</keyword>
<evidence type="ECO:0000256" key="9">
    <source>
        <dbReference type="ARBA" id="ARBA00029829"/>
    </source>
</evidence>
<dbReference type="InterPro" id="IPR051474">
    <property type="entry name" value="Anti-sigma-K/W_factor"/>
</dbReference>
<evidence type="ECO:0000313" key="14">
    <source>
        <dbReference type="EMBL" id="MDI5961956.1"/>
    </source>
</evidence>
<dbReference type="InterPro" id="IPR018764">
    <property type="entry name" value="RskA_C"/>
</dbReference>
<evidence type="ECO:0000313" key="15">
    <source>
        <dbReference type="EMBL" id="MDI5970504.1"/>
    </source>
</evidence>
<keyword evidence="8" id="KW-0804">Transcription</keyword>
<dbReference type="GO" id="GO:0016989">
    <property type="term" value="F:sigma factor antagonist activity"/>
    <property type="evidence" value="ECO:0007669"/>
    <property type="project" value="TreeGrafter"/>
</dbReference>
<comment type="caution">
    <text evidence="15">The sequence shown here is derived from an EMBL/GenBank/DDBJ whole genome shotgun (WGS) entry which is preliminary data.</text>
</comment>
<feature type="domain" description="Anti-sigma K factor RskA C-terminal" evidence="12">
    <location>
        <begin position="100"/>
        <end position="239"/>
    </location>
</feature>
<sequence>MTADLHTLTGAYALDALSPEEAREFARHLTECDVCTHEVAELRETAARLALAVAEVPPAALRARVMAAIPEVRQLPPPGRVADVVPLRGRAWRQRLPYLALAACLVGAAVAGGVAVNAEHDVDRQRTQAEQQASDLASLMAAPDAAYHTTAVHGGGNATVVSSVSQARTAFVYRDLPKLAGSHVYELWYSRKGSMVPAGLVDSGRPSGTAVLAGAASGADGVGLTVEPHGGSKQPTTSPLMLVSIAG</sequence>
<name>A0AA90H4F1_9ACTN</name>
<protein>
    <recommendedName>
        <fullName evidence="10">Regulator of SigK</fullName>
    </recommendedName>
    <alternativeName>
        <fullName evidence="9">Sigma-K anti-sigma factor RskA</fullName>
    </alternativeName>
</protein>
<keyword evidence="7 11" id="KW-0472">Membrane</keyword>
<dbReference type="EMBL" id="JAAGKO020000004">
    <property type="protein sequence ID" value="MDI5961956.1"/>
    <property type="molecule type" value="Genomic_DNA"/>
</dbReference>
<evidence type="ECO:0000256" key="10">
    <source>
        <dbReference type="ARBA" id="ARBA00030803"/>
    </source>
</evidence>
<dbReference type="GO" id="GO:0006417">
    <property type="term" value="P:regulation of translation"/>
    <property type="evidence" value="ECO:0007669"/>
    <property type="project" value="TreeGrafter"/>
</dbReference>
<comment type="subcellular location">
    <subcellularLocation>
        <location evidence="2">Cell membrane</location>
    </subcellularLocation>
    <subcellularLocation>
        <location evidence="1">Membrane</location>
        <topology evidence="1">Single-pass membrane protein</topology>
    </subcellularLocation>
</comment>
<evidence type="ECO:0000256" key="1">
    <source>
        <dbReference type="ARBA" id="ARBA00004167"/>
    </source>
</evidence>
<dbReference type="Pfam" id="PF10099">
    <property type="entry name" value="RskA_C"/>
    <property type="match status" value="1"/>
</dbReference>
<evidence type="ECO:0000256" key="11">
    <source>
        <dbReference type="SAM" id="Phobius"/>
    </source>
</evidence>
<keyword evidence="4 11" id="KW-0812">Transmembrane</keyword>
<dbReference type="Gene3D" id="1.10.10.1320">
    <property type="entry name" value="Anti-sigma factor, zinc-finger domain"/>
    <property type="match status" value="1"/>
</dbReference>
<evidence type="ECO:0000256" key="2">
    <source>
        <dbReference type="ARBA" id="ARBA00004236"/>
    </source>
</evidence>
<evidence type="ECO:0000259" key="12">
    <source>
        <dbReference type="Pfam" id="PF10099"/>
    </source>
</evidence>
<evidence type="ECO:0000256" key="8">
    <source>
        <dbReference type="ARBA" id="ARBA00023163"/>
    </source>
</evidence>
<dbReference type="InterPro" id="IPR041916">
    <property type="entry name" value="Anti_sigma_zinc_sf"/>
</dbReference>
<evidence type="ECO:0000256" key="7">
    <source>
        <dbReference type="ARBA" id="ARBA00023136"/>
    </source>
</evidence>
<gene>
    <name evidence="14" type="ORF">POF43_004325</name>
    <name evidence="15" type="ORF">POF50_014325</name>
</gene>
<dbReference type="GO" id="GO:0005886">
    <property type="term" value="C:plasma membrane"/>
    <property type="evidence" value="ECO:0007669"/>
    <property type="project" value="UniProtKB-SubCell"/>
</dbReference>
<keyword evidence="5 11" id="KW-1133">Transmembrane helix</keyword>
<dbReference type="AlphaFoldDB" id="A0AA90H4F1"/>
<evidence type="ECO:0000256" key="6">
    <source>
        <dbReference type="ARBA" id="ARBA00023015"/>
    </source>
</evidence>